<name>A0A5A7N815_9PROT</name>
<evidence type="ECO:0000313" key="2">
    <source>
        <dbReference type="Proteomes" id="UP000324996"/>
    </source>
</evidence>
<dbReference type="InterPro" id="IPR027417">
    <property type="entry name" value="P-loop_NTPase"/>
</dbReference>
<dbReference type="Proteomes" id="UP000324996">
    <property type="component" value="Unassembled WGS sequence"/>
</dbReference>
<dbReference type="RefSeq" id="WP_042083338.1">
    <property type="nucleotide sequence ID" value="NZ_BKCN01000003.1"/>
</dbReference>
<gene>
    <name evidence="1" type="ORF">JCM17846_08910</name>
</gene>
<keyword evidence="2" id="KW-1185">Reference proteome</keyword>
<proteinExistence type="predicted"/>
<dbReference type="PANTHER" id="PTHR36451">
    <property type="entry name" value="PAPS-DEPENDENT SULFOTRANSFERASE STF3"/>
    <property type="match status" value="1"/>
</dbReference>
<reference evidence="1 2" key="1">
    <citation type="submission" date="2019-09" db="EMBL/GenBank/DDBJ databases">
        <title>NBRP : Genome information of microbial organism related human and environment.</title>
        <authorList>
            <person name="Hattori M."/>
            <person name="Oshima K."/>
            <person name="Inaba H."/>
            <person name="Suda W."/>
            <person name="Sakamoto M."/>
            <person name="Iino T."/>
            <person name="Kitahara M."/>
            <person name="Oshida Y."/>
            <person name="Iida T."/>
            <person name="Kudo T."/>
            <person name="Itoh T."/>
            <person name="Ohkuma M."/>
        </authorList>
    </citation>
    <scope>NUCLEOTIDE SEQUENCE [LARGE SCALE GENOMIC DNA]</scope>
    <source>
        <strain evidence="1 2">Q-1</strain>
    </source>
</reference>
<evidence type="ECO:0000313" key="1">
    <source>
        <dbReference type="EMBL" id="GER03209.1"/>
    </source>
</evidence>
<dbReference type="EMBL" id="BKCN01000003">
    <property type="protein sequence ID" value="GER03209.1"/>
    <property type="molecule type" value="Genomic_DNA"/>
</dbReference>
<dbReference type="Pfam" id="PF13469">
    <property type="entry name" value="Sulfotransfer_3"/>
    <property type="match status" value="1"/>
</dbReference>
<dbReference type="PANTHER" id="PTHR36451:SF1">
    <property type="entry name" value="OMEGA-HYDROXY-BETA-DIHYDROMENAQUINONE-9 SULFOTRANSFERASE STF3"/>
    <property type="match status" value="1"/>
</dbReference>
<dbReference type="GO" id="GO:0016740">
    <property type="term" value="F:transferase activity"/>
    <property type="evidence" value="ECO:0007669"/>
    <property type="project" value="UniProtKB-KW"/>
</dbReference>
<sequence>MSKKADPSHPLYGANLATLWTVWRRSGGLAPHARMKMLAAFGAALGRLPFSLIERGTLALRPKAGDHQAPIFILGHWRSGTTHLYNVLSKSDRFGYVSPFATALPWDFLLLGRALEPLLVKKLPEHRYIDRVRVDADSPQEDEIALANMSALSFYHGLYYPQKFDDYFQSGVFLDGVSAKERTQWEGILRLFYKKLSIAQPGRQLLIKNPVYTARPAQLRALWPDAKFIHIHRNPAKVFLSMRNFYQALFAQFALQDYGHLDIDEIILATYDRMMHNLRRETADLPAHQFHELSFDAFQADPMAEIGHIYDRLDMDGFAAARPVFERYLGSVADYQKNSFTAPPDLRQKLMDRWGDHIRHWGYEDAL</sequence>
<keyword evidence="1" id="KW-0808">Transferase</keyword>
<comment type="caution">
    <text evidence="1">The sequence shown here is derived from an EMBL/GenBank/DDBJ whole genome shotgun (WGS) entry which is preliminary data.</text>
</comment>
<dbReference type="InterPro" id="IPR052736">
    <property type="entry name" value="Stf3_sulfotransferase"/>
</dbReference>
<protein>
    <submittedName>
        <fullName evidence="1">Sulfotransferase family protein</fullName>
    </submittedName>
</protein>
<dbReference type="Gene3D" id="3.40.50.300">
    <property type="entry name" value="P-loop containing nucleotide triphosphate hydrolases"/>
    <property type="match status" value="1"/>
</dbReference>
<organism evidence="1 2">
    <name type="scientific">Iodidimonas nitroreducens</name>
    <dbReference type="NCBI Taxonomy" id="1236968"/>
    <lineage>
        <taxon>Bacteria</taxon>
        <taxon>Pseudomonadati</taxon>
        <taxon>Pseudomonadota</taxon>
        <taxon>Alphaproteobacteria</taxon>
        <taxon>Iodidimonadales</taxon>
        <taxon>Iodidimonadaceae</taxon>
        <taxon>Iodidimonas</taxon>
    </lineage>
</organism>
<dbReference type="AlphaFoldDB" id="A0A5A7N815"/>
<dbReference type="SUPFAM" id="SSF52540">
    <property type="entry name" value="P-loop containing nucleoside triphosphate hydrolases"/>
    <property type="match status" value="1"/>
</dbReference>
<accession>A0A5A7N815</accession>